<dbReference type="Proteomes" id="UP001281410">
    <property type="component" value="Unassembled WGS sequence"/>
</dbReference>
<feature type="domain" description="CCHC-type" evidence="2">
    <location>
        <begin position="113"/>
        <end position="128"/>
    </location>
</feature>
<accession>A0AAE0DTA1</accession>
<dbReference type="GO" id="GO:0003676">
    <property type="term" value="F:nucleic acid binding"/>
    <property type="evidence" value="ECO:0007669"/>
    <property type="project" value="InterPro"/>
</dbReference>
<protein>
    <recommendedName>
        <fullName evidence="2">CCHC-type domain-containing protein</fullName>
    </recommendedName>
</protein>
<evidence type="ECO:0000256" key="1">
    <source>
        <dbReference type="PROSITE-ProRule" id="PRU00047"/>
    </source>
</evidence>
<proteinExistence type="predicted"/>
<dbReference type="InterPro" id="IPR040256">
    <property type="entry name" value="At4g02000-like"/>
</dbReference>
<dbReference type="InterPro" id="IPR001878">
    <property type="entry name" value="Znf_CCHC"/>
</dbReference>
<dbReference type="SUPFAM" id="SSF56219">
    <property type="entry name" value="DNase I-like"/>
    <property type="match status" value="1"/>
</dbReference>
<keyword evidence="1" id="KW-0863">Zinc-finger</keyword>
<comment type="caution">
    <text evidence="3">The sequence shown here is derived from an EMBL/GenBank/DDBJ whole genome shotgun (WGS) entry which is preliminary data.</text>
</comment>
<dbReference type="InterPro" id="IPR025836">
    <property type="entry name" value="Zn_knuckle_CX2CX4HX4C"/>
</dbReference>
<name>A0AAE0DTA1_9ROSI</name>
<dbReference type="Pfam" id="PF14392">
    <property type="entry name" value="zf-CCHC_4"/>
    <property type="match status" value="1"/>
</dbReference>
<dbReference type="EMBL" id="JANJYJ010000010">
    <property type="protein sequence ID" value="KAK3185134.1"/>
    <property type="molecule type" value="Genomic_DNA"/>
</dbReference>
<sequence length="517" mass="58379">MFLPNGPWVIANQYLAVQRWKPNFMPGKDVIQSLPVWVRLSKLLMEWMDYDLLWNIGGMLGKICKVDPITVNQARGRFARICVEVDISKLLLGTLYIENRTIRVEYENLGLVCFKCGRYGHSKENCREGMVEPGHEDAAGKDNIEVNVEKDDSTYGMWLMVSYDRQGNNKYKGRNGRIGSNSSSVVEKKWEGGKSMGDSNVKKYEGISVEANLGKNIQLKNGMKARMLVWVKILISINKYKGKSVLFEITNQRENQGEKVTRNSSQGSKKILKKGTKLATISRSLTKMVESCEVHNPSKSNTLSLKTSSNAIEEDMHDSDNETKQLHVDLSECNAMSLEGPNQKELSTHASHKDNSFDVVASKLEEFKVLAILKPRISGSKAMSVINKLGFTRNFVVDAKGFSRGIWLLWNEDKIKHHVVASSRHNVTALIDDNSTLWVLTVVYVNPCTITRRLLWNYLDSIRNCFSLPWLVAGDFIEITNNSEKRGGRPGHSISGFADWIDRNELVDMCLIGSKFT</sequence>
<dbReference type="AlphaFoldDB" id="A0AAE0DTA1"/>
<reference evidence="3" key="1">
    <citation type="journal article" date="2023" name="Plant J.">
        <title>Genome sequences and population genomics provide insights into the demographic history, inbreeding, and mutation load of two 'living fossil' tree species of Dipteronia.</title>
        <authorList>
            <person name="Feng Y."/>
            <person name="Comes H.P."/>
            <person name="Chen J."/>
            <person name="Zhu S."/>
            <person name="Lu R."/>
            <person name="Zhang X."/>
            <person name="Li P."/>
            <person name="Qiu J."/>
            <person name="Olsen K.M."/>
            <person name="Qiu Y."/>
        </authorList>
    </citation>
    <scope>NUCLEOTIDE SEQUENCE</scope>
    <source>
        <strain evidence="3">NBL</strain>
    </source>
</reference>
<evidence type="ECO:0000259" key="2">
    <source>
        <dbReference type="PROSITE" id="PS50158"/>
    </source>
</evidence>
<keyword evidence="4" id="KW-1185">Reference proteome</keyword>
<dbReference type="Gene3D" id="3.60.10.10">
    <property type="entry name" value="Endonuclease/exonuclease/phosphatase"/>
    <property type="match status" value="1"/>
</dbReference>
<dbReference type="InterPro" id="IPR036691">
    <property type="entry name" value="Endo/exonu/phosph_ase_sf"/>
</dbReference>
<dbReference type="PANTHER" id="PTHR31286:SF99">
    <property type="entry name" value="DUF4283 DOMAIN-CONTAINING PROTEIN"/>
    <property type="match status" value="1"/>
</dbReference>
<dbReference type="PROSITE" id="PS50158">
    <property type="entry name" value="ZF_CCHC"/>
    <property type="match status" value="1"/>
</dbReference>
<gene>
    <name evidence="3" type="ORF">Dsin_032420</name>
</gene>
<evidence type="ECO:0000313" key="3">
    <source>
        <dbReference type="EMBL" id="KAK3185134.1"/>
    </source>
</evidence>
<keyword evidence="1" id="KW-0479">Metal-binding</keyword>
<keyword evidence="1" id="KW-0862">Zinc</keyword>
<organism evidence="3 4">
    <name type="scientific">Dipteronia sinensis</name>
    <dbReference type="NCBI Taxonomy" id="43782"/>
    <lineage>
        <taxon>Eukaryota</taxon>
        <taxon>Viridiplantae</taxon>
        <taxon>Streptophyta</taxon>
        <taxon>Embryophyta</taxon>
        <taxon>Tracheophyta</taxon>
        <taxon>Spermatophyta</taxon>
        <taxon>Magnoliopsida</taxon>
        <taxon>eudicotyledons</taxon>
        <taxon>Gunneridae</taxon>
        <taxon>Pentapetalae</taxon>
        <taxon>rosids</taxon>
        <taxon>malvids</taxon>
        <taxon>Sapindales</taxon>
        <taxon>Sapindaceae</taxon>
        <taxon>Hippocastanoideae</taxon>
        <taxon>Acereae</taxon>
        <taxon>Dipteronia</taxon>
    </lineage>
</organism>
<evidence type="ECO:0000313" key="4">
    <source>
        <dbReference type="Proteomes" id="UP001281410"/>
    </source>
</evidence>
<dbReference type="GO" id="GO:0008270">
    <property type="term" value="F:zinc ion binding"/>
    <property type="evidence" value="ECO:0007669"/>
    <property type="project" value="UniProtKB-KW"/>
</dbReference>
<dbReference type="PANTHER" id="PTHR31286">
    <property type="entry name" value="GLYCINE-RICH CELL WALL STRUCTURAL PROTEIN 1.8-LIKE"/>
    <property type="match status" value="1"/>
</dbReference>